<evidence type="ECO:0000256" key="3">
    <source>
        <dbReference type="ARBA" id="ARBA00023235"/>
    </source>
</evidence>
<sequence length="241" mass="27126">MSVRLQKFLASAGLGSRRGCEALIEKGLVKINGKVAALGSTVTSDDRVEYQNKIIQSKDNPLKVIALNKPPGVLSSNAREKKLPIVFDFLPKNFNQREWISIGRLDINTSGLMLFTNDGVFANYCMHPSNQFDREYLVRAFGEFSKDKELRMKQGITIDGVIHKFSDIVEGEKTGANQWFSVCLTSGKNKEVRKLFEAVDLTVSRLKRVRYGPIFLPSTLAEGKFRELTENEISDIKQYGK</sequence>
<dbReference type="NCBIfam" id="TIGR00093">
    <property type="entry name" value="pseudouridine synthase"/>
    <property type="match status" value="1"/>
</dbReference>
<comment type="similarity">
    <text evidence="1 7">Belongs to the pseudouridine synthase RsuA family.</text>
</comment>
<dbReference type="PANTHER" id="PTHR47683">
    <property type="entry name" value="PSEUDOURIDINE SYNTHASE FAMILY PROTEIN-RELATED"/>
    <property type="match status" value="1"/>
</dbReference>
<dbReference type="SUPFAM" id="SSF55120">
    <property type="entry name" value="Pseudouridine synthase"/>
    <property type="match status" value="1"/>
</dbReference>
<dbReference type="InterPro" id="IPR006145">
    <property type="entry name" value="PsdUridine_synth_RsuA/RluA"/>
</dbReference>
<dbReference type="Pfam" id="PF00849">
    <property type="entry name" value="PseudoU_synth_2"/>
    <property type="match status" value="1"/>
</dbReference>
<dbReference type="Gene3D" id="3.30.70.1560">
    <property type="entry name" value="Alpha-L RNA-binding motif"/>
    <property type="match status" value="1"/>
</dbReference>
<evidence type="ECO:0000256" key="6">
    <source>
        <dbReference type="PROSITE-ProRule" id="PRU00182"/>
    </source>
</evidence>
<reference evidence="9 10" key="1">
    <citation type="journal article" date="2018" name="Microbiome">
        <title>Fine metagenomic profile of the Mediterranean stratified and mixed water columns revealed by assembly and recruitment.</title>
        <authorList>
            <person name="Haro-Moreno J.M."/>
            <person name="Lopez-Perez M."/>
            <person name="De La Torre J.R."/>
            <person name="Picazo A."/>
            <person name="Camacho A."/>
            <person name="Rodriguez-Valera F."/>
        </authorList>
    </citation>
    <scope>NUCLEOTIDE SEQUENCE [LARGE SCALE GENOMIC DNA]</scope>
    <source>
        <strain evidence="9">MED-G78</strain>
    </source>
</reference>
<dbReference type="InterPro" id="IPR042092">
    <property type="entry name" value="PsdUridine_s_RsuA/RluB/E/F_cat"/>
</dbReference>
<comment type="function">
    <text evidence="5">Responsible for synthesis of pseudouridine from uracil-2605 in 23S ribosomal RNA.</text>
</comment>
<evidence type="ECO:0000256" key="1">
    <source>
        <dbReference type="ARBA" id="ARBA00008348"/>
    </source>
</evidence>
<evidence type="ECO:0000256" key="2">
    <source>
        <dbReference type="ARBA" id="ARBA00022884"/>
    </source>
</evidence>
<dbReference type="Gene3D" id="3.10.290.10">
    <property type="entry name" value="RNA-binding S4 domain"/>
    <property type="match status" value="1"/>
</dbReference>
<comment type="caution">
    <text evidence="9">The sequence shown here is derived from an EMBL/GenBank/DDBJ whole genome shotgun (WGS) entry which is preliminary data.</text>
</comment>
<dbReference type="InterPro" id="IPR018496">
    <property type="entry name" value="PsdUridine_synth_RsuA/RluB_CS"/>
</dbReference>
<evidence type="ECO:0000313" key="10">
    <source>
        <dbReference type="Proteomes" id="UP000252915"/>
    </source>
</evidence>
<organism evidence="9 10">
    <name type="scientific">SAR86 cluster bacterium</name>
    <dbReference type="NCBI Taxonomy" id="2030880"/>
    <lineage>
        <taxon>Bacteria</taxon>
        <taxon>Pseudomonadati</taxon>
        <taxon>Pseudomonadota</taxon>
        <taxon>Gammaproteobacteria</taxon>
        <taxon>SAR86 cluster</taxon>
    </lineage>
</organism>
<dbReference type="InterPro" id="IPR002942">
    <property type="entry name" value="S4_RNA-bd"/>
</dbReference>
<protein>
    <recommendedName>
        <fullName evidence="7">Pseudouridine synthase</fullName>
        <ecNumber evidence="7">5.4.99.-</ecNumber>
    </recommendedName>
</protein>
<dbReference type="InterPro" id="IPR020103">
    <property type="entry name" value="PsdUridine_synth_cat_dom_sf"/>
</dbReference>
<evidence type="ECO:0000256" key="5">
    <source>
        <dbReference type="ARBA" id="ARBA00037383"/>
    </source>
</evidence>
<evidence type="ECO:0000259" key="8">
    <source>
        <dbReference type="SMART" id="SM00363"/>
    </source>
</evidence>
<proteinExistence type="inferred from homology"/>
<feature type="domain" description="RNA-binding S4" evidence="8">
    <location>
        <begin position="3"/>
        <end position="70"/>
    </location>
</feature>
<dbReference type="InterPro" id="IPR000748">
    <property type="entry name" value="PsdUridine_synth_RsuA/RluB/E/F"/>
</dbReference>
<dbReference type="AlphaFoldDB" id="A0A368C6P2"/>
<dbReference type="InterPro" id="IPR036986">
    <property type="entry name" value="S4_RNA-bd_sf"/>
</dbReference>
<dbReference type="EC" id="5.4.99.-" evidence="7"/>
<accession>A0A368C6P2</accession>
<dbReference type="GO" id="GO:0160139">
    <property type="term" value="F:23S rRNA pseudouridine(2605) synthase activity"/>
    <property type="evidence" value="ECO:0007669"/>
    <property type="project" value="UniProtKB-EC"/>
</dbReference>
<dbReference type="SMART" id="SM00363">
    <property type="entry name" value="S4"/>
    <property type="match status" value="1"/>
</dbReference>
<dbReference type="InterPro" id="IPR050343">
    <property type="entry name" value="RsuA_PseudoU_synthase"/>
</dbReference>
<dbReference type="GO" id="GO:0003723">
    <property type="term" value="F:RNA binding"/>
    <property type="evidence" value="ECO:0007669"/>
    <property type="project" value="UniProtKB-KW"/>
</dbReference>
<comment type="catalytic activity">
    <reaction evidence="4">
        <text>uridine(2605) in 23S rRNA = pseudouridine(2605) in 23S rRNA</text>
        <dbReference type="Rhea" id="RHEA:42520"/>
        <dbReference type="Rhea" id="RHEA-COMP:10095"/>
        <dbReference type="Rhea" id="RHEA-COMP:10096"/>
        <dbReference type="ChEBI" id="CHEBI:65314"/>
        <dbReference type="ChEBI" id="CHEBI:65315"/>
        <dbReference type="EC" id="5.4.99.22"/>
    </reaction>
</comment>
<dbReference type="SUPFAM" id="SSF55174">
    <property type="entry name" value="Alpha-L RNA-binding motif"/>
    <property type="match status" value="1"/>
</dbReference>
<dbReference type="InterPro" id="IPR020094">
    <property type="entry name" value="TruA/RsuA/RluB/E/F_N"/>
</dbReference>
<name>A0A368C6P2_9GAMM</name>
<dbReference type="EMBL" id="QOPI01000009">
    <property type="protein sequence ID" value="RCL44774.1"/>
    <property type="molecule type" value="Genomic_DNA"/>
</dbReference>
<dbReference type="GO" id="GO:0000455">
    <property type="term" value="P:enzyme-directed rRNA pseudouridine synthesis"/>
    <property type="evidence" value="ECO:0007669"/>
    <property type="project" value="UniProtKB-ARBA"/>
</dbReference>
<dbReference type="Proteomes" id="UP000252915">
    <property type="component" value="Unassembled WGS sequence"/>
</dbReference>
<dbReference type="PROSITE" id="PS50889">
    <property type="entry name" value="S4"/>
    <property type="match status" value="1"/>
</dbReference>
<evidence type="ECO:0000256" key="7">
    <source>
        <dbReference type="RuleBase" id="RU003887"/>
    </source>
</evidence>
<evidence type="ECO:0000313" key="9">
    <source>
        <dbReference type="EMBL" id="RCL44774.1"/>
    </source>
</evidence>
<evidence type="ECO:0000256" key="4">
    <source>
        <dbReference type="ARBA" id="ARBA00036944"/>
    </source>
</evidence>
<dbReference type="Pfam" id="PF01479">
    <property type="entry name" value="S4"/>
    <property type="match status" value="1"/>
</dbReference>
<dbReference type="PROSITE" id="PS01149">
    <property type="entry name" value="PSI_RSU"/>
    <property type="match status" value="1"/>
</dbReference>
<dbReference type="PANTHER" id="PTHR47683:SF3">
    <property type="entry name" value="RIBOSOMAL LARGE SUBUNIT PSEUDOURIDINE SYNTHASE B"/>
    <property type="match status" value="1"/>
</dbReference>
<keyword evidence="3 7" id="KW-0413">Isomerase</keyword>
<keyword evidence="2 6" id="KW-0694">RNA-binding</keyword>
<dbReference type="FunFam" id="3.10.290.10:FF:000003">
    <property type="entry name" value="Pseudouridine synthase"/>
    <property type="match status" value="1"/>
</dbReference>
<gene>
    <name evidence="9" type="ORF">DBW92_02340</name>
</gene>
<dbReference type="Gene3D" id="3.30.70.580">
    <property type="entry name" value="Pseudouridine synthase I, catalytic domain, N-terminal subdomain"/>
    <property type="match status" value="1"/>
</dbReference>
<dbReference type="CDD" id="cd00165">
    <property type="entry name" value="S4"/>
    <property type="match status" value="1"/>
</dbReference>